<evidence type="ECO:0000313" key="2">
    <source>
        <dbReference type="EMBL" id="SMG11504.1"/>
    </source>
</evidence>
<dbReference type="AlphaFoldDB" id="A0A1X7IAP2"/>
<reference evidence="3" key="1">
    <citation type="submission" date="2017-04" db="EMBL/GenBank/DDBJ databases">
        <authorList>
            <person name="Varghese N."/>
            <person name="Submissions S."/>
        </authorList>
    </citation>
    <scope>NUCLEOTIDE SEQUENCE [LARGE SCALE GENOMIC DNA]</scope>
    <source>
        <strain evidence="3">DSM 4125</strain>
    </source>
</reference>
<dbReference type="EMBL" id="FXAW01000001">
    <property type="protein sequence ID" value="SMG11504.1"/>
    <property type="molecule type" value="Genomic_DNA"/>
</dbReference>
<keyword evidence="3" id="KW-1185">Reference proteome</keyword>
<keyword evidence="1" id="KW-0812">Transmembrane</keyword>
<organism evidence="2 3">
    <name type="scientific">Marivirga sericea</name>
    <dbReference type="NCBI Taxonomy" id="1028"/>
    <lineage>
        <taxon>Bacteria</taxon>
        <taxon>Pseudomonadati</taxon>
        <taxon>Bacteroidota</taxon>
        <taxon>Cytophagia</taxon>
        <taxon>Cytophagales</taxon>
        <taxon>Marivirgaceae</taxon>
        <taxon>Marivirga</taxon>
    </lineage>
</organism>
<gene>
    <name evidence="2" type="ORF">SAMN05661096_00413</name>
</gene>
<accession>A0A1X7IAP2</accession>
<name>A0A1X7IAP2_9BACT</name>
<keyword evidence="1" id="KW-1133">Transmembrane helix</keyword>
<dbReference type="STRING" id="1028.SAMN05661096_00413"/>
<feature type="transmembrane region" description="Helical" evidence="1">
    <location>
        <begin position="29"/>
        <end position="53"/>
    </location>
</feature>
<dbReference type="Proteomes" id="UP000193804">
    <property type="component" value="Unassembled WGS sequence"/>
</dbReference>
<feature type="transmembrane region" description="Helical" evidence="1">
    <location>
        <begin position="59"/>
        <end position="76"/>
    </location>
</feature>
<evidence type="ECO:0000256" key="1">
    <source>
        <dbReference type="SAM" id="Phobius"/>
    </source>
</evidence>
<protein>
    <submittedName>
        <fullName evidence="2">Uncharacterized protein</fullName>
    </submittedName>
</protein>
<sequence length="128" mass="15407">MMELSNYIYYRIYGFFLSRKDNVPETTGWMLLSLMQFLTIVDIIFIMELIYSFPIPSKYGFLPLLIVLGVFNWYRYEHKFQIESFDEQWKDEEEKKKIRNGWLIGMYLLISLLFPVVLGILDHNLGMI</sequence>
<feature type="transmembrane region" description="Helical" evidence="1">
    <location>
        <begin position="102"/>
        <end position="121"/>
    </location>
</feature>
<dbReference type="RefSeq" id="WP_085515424.1">
    <property type="nucleotide sequence ID" value="NZ_FXAW01000001.1"/>
</dbReference>
<keyword evidence="1" id="KW-0472">Membrane</keyword>
<proteinExistence type="predicted"/>
<dbReference type="OrthoDB" id="982174at2"/>
<evidence type="ECO:0000313" key="3">
    <source>
        <dbReference type="Proteomes" id="UP000193804"/>
    </source>
</evidence>